<evidence type="ECO:0008006" key="4">
    <source>
        <dbReference type="Google" id="ProtNLM"/>
    </source>
</evidence>
<reference evidence="3" key="1">
    <citation type="journal article" date="2019" name="Int. J. Syst. Evol. Microbiol.">
        <title>The Global Catalogue of Microorganisms (GCM) 10K type strain sequencing project: providing services to taxonomists for standard genome sequencing and annotation.</title>
        <authorList>
            <consortium name="The Broad Institute Genomics Platform"/>
            <consortium name="The Broad Institute Genome Sequencing Center for Infectious Disease"/>
            <person name="Wu L."/>
            <person name="Ma J."/>
        </authorList>
    </citation>
    <scope>NUCLEOTIDE SEQUENCE [LARGE SCALE GENOMIC DNA]</scope>
    <source>
        <strain evidence="3">KCTC 12708</strain>
    </source>
</reference>
<evidence type="ECO:0000256" key="1">
    <source>
        <dbReference type="SAM" id="Phobius"/>
    </source>
</evidence>
<name>A0ABQ3BKL2_9FLAO</name>
<organism evidence="2 3">
    <name type="scientific">Mesonia mobilis</name>
    <dbReference type="NCBI Taxonomy" id="369791"/>
    <lineage>
        <taxon>Bacteria</taxon>
        <taxon>Pseudomonadati</taxon>
        <taxon>Bacteroidota</taxon>
        <taxon>Flavobacteriia</taxon>
        <taxon>Flavobacteriales</taxon>
        <taxon>Flavobacteriaceae</taxon>
        <taxon>Mesonia</taxon>
    </lineage>
</organism>
<proteinExistence type="predicted"/>
<keyword evidence="1" id="KW-0472">Membrane</keyword>
<dbReference type="RefSeq" id="WP_027884072.1">
    <property type="nucleotide sequence ID" value="NZ_BMWY01000002.1"/>
</dbReference>
<dbReference type="GeneID" id="94368394"/>
<dbReference type="EMBL" id="BMWY01000002">
    <property type="protein sequence ID" value="GGZ48604.1"/>
    <property type="molecule type" value="Genomic_DNA"/>
</dbReference>
<comment type="caution">
    <text evidence="2">The sequence shown here is derived from an EMBL/GenBank/DDBJ whole genome shotgun (WGS) entry which is preliminary data.</text>
</comment>
<evidence type="ECO:0000313" key="2">
    <source>
        <dbReference type="EMBL" id="GGZ48604.1"/>
    </source>
</evidence>
<keyword evidence="1" id="KW-0812">Transmembrane</keyword>
<keyword evidence="1" id="KW-1133">Transmembrane helix</keyword>
<dbReference type="Proteomes" id="UP000615593">
    <property type="component" value="Unassembled WGS sequence"/>
</dbReference>
<protein>
    <recommendedName>
        <fullName evidence="4">DUF4258 domain-containing protein</fullName>
    </recommendedName>
</protein>
<evidence type="ECO:0000313" key="3">
    <source>
        <dbReference type="Proteomes" id="UP000615593"/>
    </source>
</evidence>
<gene>
    <name evidence="2" type="ORF">GCM10008088_07320</name>
</gene>
<feature type="transmembrane region" description="Helical" evidence="1">
    <location>
        <begin position="7"/>
        <end position="27"/>
    </location>
</feature>
<accession>A0ABQ3BKL2</accession>
<sequence length="125" mass="14296">MKLIHRIGYYLGGFTIGIVILIFFLSGKKTSCDYGPNARVLKNIRSKHKTYTAEAEKQMKTFQLDSIFIDQTLQTGDVLFSESETSLDSCNVYLVESKKDEKTFKTSFRNCDSLVTILTIDYQKN</sequence>
<keyword evidence="3" id="KW-1185">Reference proteome</keyword>